<comment type="subunit">
    <text evidence="9">Homodimer, forms a heterotetramer with a Cas1 homodimer.</text>
</comment>
<gene>
    <name evidence="9 11" type="primary">cas2</name>
    <name evidence="11" type="ORF">DWY29_12130</name>
    <name evidence="10" type="ORF">ERS852444_03505</name>
</gene>
<protein>
    <recommendedName>
        <fullName evidence="9">CRISPR-associated endoribonuclease Cas2</fullName>
        <ecNumber evidence="9">3.1.-.-</ecNumber>
    </recommendedName>
</protein>
<keyword evidence="6 9" id="KW-0378">Hydrolase</keyword>
<reference evidence="10 12" key="1">
    <citation type="submission" date="2015-09" db="EMBL/GenBank/DDBJ databases">
        <authorList>
            <consortium name="Pathogen Informatics"/>
        </authorList>
    </citation>
    <scope>NUCLEOTIDE SEQUENCE [LARGE SCALE GENOMIC DNA]</scope>
    <source>
        <strain evidence="10 12">2789STDY5608887</strain>
    </source>
</reference>
<evidence type="ECO:0000256" key="9">
    <source>
        <dbReference type="HAMAP-Rule" id="MF_01471"/>
    </source>
</evidence>
<dbReference type="GO" id="GO:0016787">
    <property type="term" value="F:hydrolase activity"/>
    <property type="evidence" value="ECO:0007669"/>
    <property type="project" value="UniProtKB-KW"/>
</dbReference>
<dbReference type="EMBL" id="CYXX01000047">
    <property type="protein sequence ID" value="CUN30807.1"/>
    <property type="molecule type" value="Genomic_DNA"/>
</dbReference>
<dbReference type="SUPFAM" id="SSF143430">
    <property type="entry name" value="TTP0101/SSO1404-like"/>
    <property type="match status" value="1"/>
</dbReference>
<dbReference type="EC" id="3.1.-.-" evidence="9"/>
<dbReference type="HAMAP" id="MF_01471">
    <property type="entry name" value="Cas2"/>
    <property type="match status" value="1"/>
</dbReference>
<dbReference type="Gene3D" id="3.30.70.240">
    <property type="match status" value="1"/>
</dbReference>
<sequence>MNKFMRIVVFFDLPVVTAKEKKAAAKFRKFLIKDGYNMMQWSVYSRICNGTDSVAMHRQRLKQNLPENGSVRALTLTEKQFESIDILLGEKTFADSPESTELINIF</sequence>
<dbReference type="CDD" id="cd09638">
    <property type="entry name" value="Cas2_I_II_III"/>
    <property type="match status" value="1"/>
</dbReference>
<dbReference type="GO" id="GO:0043571">
    <property type="term" value="P:maintenance of CRISPR repeat elements"/>
    <property type="evidence" value="ECO:0007669"/>
    <property type="project" value="UniProtKB-UniRule"/>
</dbReference>
<dbReference type="NCBIfam" id="TIGR01573">
    <property type="entry name" value="cas2"/>
    <property type="match status" value="1"/>
</dbReference>
<dbReference type="GO" id="GO:0046872">
    <property type="term" value="F:metal ion binding"/>
    <property type="evidence" value="ECO:0007669"/>
    <property type="project" value="UniProtKB-UniRule"/>
</dbReference>
<keyword evidence="3 9" id="KW-0540">Nuclease</keyword>
<evidence type="ECO:0000256" key="7">
    <source>
        <dbReference type="ARBA" id="ARBA00022842"/>
    </source>
</evidence>
<dbReference type="InterPro" id="IPR021127">
    <property type="entry name" value="CRISPR_associated_Cas2"/>
</dbReference>
<dbReference type="RefSeq" id="WP_055172281.1">
    <property type="nucleotide sequence ID" value="NZ_CATYLF010000057.1"/>
</dbReference>
<evidence type="ECO:0000256" key="1">
    <source>
        <dbReference type="ARBA" id="ARBA00001946"/>
    </source>
</evidence>
<dbReference type="GO" id="GO:0051607">
    <property type="term" value="P:defense response to virus"/>
    <property type="evidence" value="ECO:0007669"/>
    <property type="project" value="UniProtKB-UniRule"/>
</dbReference>
<evidence type="ECO:0000313" key="13">
    <source>
        <dbReference type="Proteomes" id="UP000285820"/>
    </source>
</evidence>
<comment type="function">
    <text evidence="9">CRISPR (clustered regularly interspaced short palindromic repeat), is an adaptive immune system that provides protection against mobile genetic elements (viruses, transposable elements and conjugative plasmids). CRISPR clusters contain sequences complementary to antecedent mobile elements and target invading nucleic acids. CRISPR clusters are transcribed and processed into CRISPR RNA (crRNA). Functions as a ssRNA-specific endoribonuclease. Involved in the integration of spacer DNA into the CRISPR cassette.</text>
</comment>
<dbReference type="GO" id="GO:0004521">
    <property type="term" value="F:RNA endonuclease activity"/>
    <property type="evidence" value="ECO:0007669"/>
    <property type="project" value="InterPro"/>
</dbReference>
<comment type="similarity">
    <text evidence="2 9">Belongs to the CRISPR-associated endoribonuclease Cas2 protein family.</text>
</comment>
<evidence type="ECO:0000313" key="12">
    <source>
        <dbReference type="Proteomes" id="UP000095453"/>
    </source>
</evidence>
<comment type="cofactor">
    <cofactor evidence="1 9">
        <name>Mg(2+)</name>
        <dbReference type="ChEBI" id="CHEBI:18420"/>
    </cofactor>
</comment>
<keyword evidence="5 9" id="KW-0255">Endonuclease</keyword>
<name>A0A173VXC5_9FIRM</name>
<keyword evidence="7 9" id="KW-0460">Magnesium</keyword>
<keyword evidence="8 9" id="KW-0051">Antiviral defense</keyword>
<evidence type="ECO:0000256" key="5">
    <source>
        <dbReference type="ARBA" id="ARBA00022759"/>
    </source>
</evidence>
<keyword evidence="4 9" id="KW-0479">Metal-binding</keyword>
<organism evidence="10 12">
    <name type="scientific">Roseburia inulinivorans</name>
    <dbReference type="NCBI Taxonomy" id="360807"/>
    <lineage>
        <taxon>Bacteria</taxon>
        <taxon>Bacillati</taxon>
        <taxon>Bacillota</taxon>
        <taxon>Clostridia</taxon>
        <taxon>Lachnospirales</taxon>
        <taxon>Lachnospiraceae</taxon>
        <taxon>Roseburia</taxon>
    </lineage>
</organism>
<dbReference type="EMBL" id="QRUN01000019">
    <property type="protein sequence ID" value="RGR66730.1"/>
    <property type="molecule type" value="Genomic_DNA"/>
</dbReference>
<reference evidence="11 13" key="2">
    <citation type="submission" date="2018-08" db="EMBL/GenBank/DDBJ databases">
        <title>A genome reference for cultivated species of the human gut microbiota.</title>
        <authorList>
            <person name="Zou Y."/>
            <person name="Xue W."/>
            <person name="Luo G."/>
        </authorList>
    </citation>
    <scope>NUCLEOTIDE SEQUENCE [LARGE SCALE GENOMIC DNA]</scope>
    <source>
        <strain evidence="11 13">AF24-4</strain>
    </source>
</reference>
<proteinExistence type="inferred from homology"/>
<evidence type="ECO:0000256" key="2">
    <source>
        <dbReference type="ARBA" id="ARBA00009959"/>
    </source>
</evidence>
<dbReference type="Proteomes" id="UP000095453">
    <property type="component" value="Unassembled WGS sequence"/>
</dbReference>
<evidence type="ECO:0000256" key="8">
    <source>
        <dbReference type="ARBA" id="ARBA00023118"/>
    </source>
</evidence>
<evidence type="ECO:0000313" key="10">
    <source>
        <dbReference type="EMBL" id="CUN30807.1"/>
    </source>
</evidence>
<dbReference type="AlphaFoldDB" id="A0A173VXC5"/>
<feature type="binding site" evidence="9">
    <location>
        <position position="12"/>
    </location>
    <ligand>
        <name>Mg(2+)</name>
        <dbReference type="ChEBI" id="CHEBI:18420"/>
        <note>catalytic</note>
    </ligand>
</feature>
<evidence type="ECO:0000313" key="11">
    <source>
        <dbReference type="EMBL" id="RGR66730.1"/>
    </source>
</evidence>
<evidence type="ECO:0000256" key="3">
    <source>
        <dbReference type="ARBA" id="ARBA00022722"/>
    </source>
</evidence>
<evidence type="ECO:0000256" key="6">
    <source>
        <dbReference type="ARBA" id="ARBA00022801"/>
    </source>
</evidence>
<dbReference type="InterPro" id="IPR019199">
    <property type="entry name" value="Virulence_VapD/CRISPR_Cas2"/>
</dbReference>
<accession>A0A173VXC5</accession>
<evidence type="ECO:0000256" key="4">
    <source>
        <dbReference type="ARBA" id="ARBA00022723"/>
    </source>
</evidence>
<dbReference type="Proteomes" id="UP000285820">
    <property type="component" value="Unassembled WGS sequence"/>
</dbReference>
<dbReference type="Pfam" id="PF09827">
    <property type="entry name" value="CRISPR_Cas2"/>
    <property type="match status" value="1"/>
</dbReference>